<evidence type="ECO:0000313" key="1">
    <source>
        <dbReference type="EMBL" id="OKS86030.1"/>
    </source>
</evidence>
<dbReference type="AlphaFoldDB" id="A0A1Q5ZWB3"/>
<keyword evidence="2" id="KW-1185">Reference proteome</keyword>
<sequence>MGNKEKIIQVATQFINKYGAEHISLKQVAVSSELTLDKVKGLFGDIEYLIVCCVQQASDHMSRSVVSACSGKDGDILFLWQSLVQFNCIHTQEGGLIARFLKSPSLFPHVDIKAVLLQAVDERLASQREDLFSCNDYIRLTGLAYLIQMAFGLAAKLNYKNDGTKLSVINCYFFEHVQSHLYKLIRLPIR</sequence>
<gene>
    <name evidence="1" type="ORF">RG47T_1477</name>
</gene>
<name>A0A1Q5ZWB3_9SPHI</name>
<comment type="caution">
    <text evidence="1">The sequence shown here is derived from an EMBL/GenBank/DDBJ whole genome shotgun (WGS) entry which is preliminary data.</text>
</comment>
<evidence type="ECO:0000313" key="2">
    <source>
        <dbReference type="Proteomes" id="UP000186720"/>
    </source>
</evidence>
<evidence type="ECO:0008006" key="3">
    <source>
        <dbReference type="Google" id="ProtNLM"/>
    </source>
</evidence>
<dbReference type="STRING" id="1302689.RG47T_1477"/>
<reference evidence="1 2" key="1">
    <citation type="submission" date="2016-11" db="EMBL/GenBank/DDBJ databases">
        <title>Whole Genome Sequencing of Mucilaginibacter polytrichastri RG4-7(T) isolated from the moss sample.</title>
        <authorList>
            <person name="Li Y."/>
        </authorList>
    </citation>
    <scope>NUCLEOTIDE SEQUENCE [LARGE SCALE GENOMIC DNA]</scope>
    <source>
        <strain evidence="1 2">RG4-7</strain>
    </source>
</reference>
<protein>
    <recommendedName>
        <fullName evidence="3">HTH tetR-type domain-containing protein</fullName>
    </recommendedName>
</protein>
<dbReference type="Proteomes" id="UP000186720">
    <property type="component" value="Unassembled WGS sequence"/>
</dbReference>
<organism evidence="1 2">
    <name type="scientific">Mucilaginibacter polytrichastri</name>
    <dbReference type="NCBI Taxonomy" id="1302689"/>
    <lineage>
        <taxon>Bacteria</taxon>
        <taxon>Pseudomonadati</taxon>
        <taxon>Bacteroidota</taxon>
        <taxon>Sphingobacteriia</taxon>
        <taxon>Sphingobacteriales</taxon>
        <taxon>Sphingobacteriaceae</taxon>
        <taxon>Mucilaginibacter</taxon>
    </lineage>
</organism>
<dbReference type="RefSeq" id="WP_074488778.1">
    <property type="nucleotide sequence ID" value="NZ_FPAM01000002.1"/>
</dbReference>
<proteinExistence type="predicted"/>
<accession>A0A1Q5ZWB3</accession>
<dbReference type="EMBL" id="MPPL01000001">
    <property type="protein sequence ID" value="OKS86030.1"/>
    <property type="molecule type" value="Genomic_DNA"/>
</dbReference>